<organism evidence="2 3">
    <name type="scientific">Aureimonas pseudogalii</name>
    <dbReference type="NCBI Taxonomy" id="1744844"/>
    <lineage>
        <taxon>Bacteria</taxon>
        <taxon>Pseudomonadati</taxon>
        <taxon>Pseudomonadota</taxon>
        <taxon>Alphaproteobacteria</taxon>
        <taxon>Hyphomicrobiales</taxon>
        <taxon>Aurantimonadaceae</taxon>
        <taxon>Aureimonas</taxon>
    </lineage>
</organism>
<feature type="transmembrane region" description="Helical" evidence="1">
    <location>
        <begin position="74"/>
        <end position="93"/>
    </location>
</feature>
<evidence type="ECO:0000313" key="2">
    <source>
        <dbReference type="EMBL" id="MBB3997496.1"/>
    </source>
</evidence>
<accession>A0A7W6ECH7</accession>
<feature type="transmembrane region" description="Helical" evidence="1">
    <location>
        <begin position="105"/>
        <end position="125"/>
    </location>
</feature>
<keyword evidence="3" id="KW-1185">Reference proteome</keyword>
<keyword evidence="1" id="KW-0472">Membrane</keyword>
<dbReference type="EMBL" id="JACIEK010000002">
    <property type="protein sequence ID" value="MBB3997496.1"/>
    <property type="molecule type" value="Genomic_DNA"/>
</dbReference>
<keyword evidence="1" id="KW-1133">Transmembrane helix</keyword>
<feature type="transmembrane region" description="Helical" evidence="1">
    <location>
        <begin position="50"/>
        <end position="67"/>
    </location>
</feature>
<protein>
    <submittedName>
        <fullName evidence="2">Uncharacterized protein</fullName>
    </submittedName>
</protein>
<evidence type="ECO:0000256" key="1">
    <source>
        <dbReference type="SAM" id="Phobius"/>
    </source>
</evidence>
<dbReference type="RefSeq" id="WP_183199057.1">
    <property type="nucleotide sequence ID" value="NZ_JACIEK010000002.1"/>
</dbReference>
<gene>
    <name evidence="2" type="ORF">GGR04_001332</name>
</gene>
<proteinExistence type="predicted"/>
<comment type="caution">
    <text evidence="2">The sequence shown here is derived from an EMBL/GenBank/DDBJ whole genome shotgun (WGS) entry which is preliminary data.</text>
</comment>
<evidence type="ECO:0000313" key="3">
    <source>
        <dbReference type="Proteomes" id="UP000542776"/>
    </source>
</evidence>
<name>A0A7W6ECH7_9HYPH</name>
<sequence length="242" mass="24023">MSAIPLPARHRPGLRPAMLGLALAALAVTVGVDALGGGHGVPWGRLLARLATDMLLPLAGFGAALGAMGEGGFALGLAALAAGAAAGLAWRHAFLEAMASLPNVASHAFLVGPIAGVAAGLLLLAPRALRPLLLGPAALAVGAMLAVAVKLADPSLRDPHVPWIAGLAGLSSMLAAACLVGAVRHRARDVALRILGSWVLAIACLTGGATLATRGAALPPPPPSLPGARFDETLFPEFGRAP</sequence>
<keyword evidence="1" id="KW-0812">Transmembrane</keyword>
<reference evidence="2 3" key="1">
    <citation type="submission" date="2020-08" db="EMBL/GenBank/DDBJ databases">
        <title>Genomic Encyclopedia of Type Strains, Phase IV (KMG-IV): sequencing the most valuable type-strain genomes for metagenomic binning, comparative biology and taxonomic classification.</title>
        <authorList>
            <person name="Goeker M."/>
        </authorList>
    </citation>
    <scope>NUCLEOTIDE SEQUENCE [LARGE SCALE GENOMIC DNA]</scope>
    <source>
        <strain evidence="2 3">DSM 102238</strain>
    </source>
</reference>
<feature type="transmembrane region" description="Helical" evidence="1">
    <location>
        <begin position="132"/>
        <end position="151"/>
    </location>
</feature>
<feature type="transmembrane region" description="Helical" evidence="1">
    <location>
        <begin position="163"/>
        <end position="183"/>
    </location>
</feature>
<dbReference type="Proteomes" id="UP000542776">
    <property type="component" value="Unassembled WGS sequence"/>
</dbReference>
<feature type="transmembrane region" description="Helical" evidence="1">
    <location>
        <begin position="190"/>
        <end position="212"/>
    </location>
</feature>
<dbReference type="AlphaFoldDB" id="A0A7W6ECH7"/>